<dbReference type="AlphaFoldDB" id="A0A2W7MJF1"/>
<name>A0A2W7MJF1_9BACI</name>
<proteinExistence type="predicted"/>
<sequence length="57" mass="6423">MESLIKEEAEKNANDNRKYEITDNTIAVTKLIHANITVDEIAETLVLSPTHVESIKE</sequence>
<accession>A0A2W7MJF1</accession>
<organism evidence="1 2">
    <name type="scientific">Psychrobacillus insolitus</name>
    <dbReference type="NCBI Taxonomy" id="1461"/>
    <lineage>
        <taxon>Bacteria</taxon>
        <taxon>Bacillati</taxon>
        <taxon>Bacillota</taxon>
        <taxon>Bacilli</taxon>
        <taxon>Bacillales</taxon>
        <taxon>Bacillaceae</taxon>
        <taxon>Psychrobacillus</taxon>
    </lineage>
</organism>
<protein>
    <submittedName>
        <fullName evidence="1">Uncharacterized protein</fullName>
    </submittedName>
</protein>
<keyword evidence="2" id="KW-1185">Reference proteome</keyword>
<comment type="caution">
    <text evidence="1">The sequence shown here is derived from an EMBL/GenBank/DDBJ whole genome shotgun (WGS) entry which is preliminary data.</text>
</comment>
<dbReference type="EMBL" id="QKZI01000001">
    <property type="protein sequence ID" value="PZX07402.1"/>
    <property type="molecule type" value="Genomic_DNA"/>
</dbReference>
<gene>
    <name evidence="1" type="ORF">C7437_101515</name>
</gene>
<dbReference type="RefSeq" id="WP_170122295.1">
    <property type="nucleotide sequence ID" value="NZ_QKZI01000001.1"/>
</dbReference>
<evidence type="ECO:0000313" key="1">
    <source>
        <dbReference type="EMBL" id="PZX07402.1"/>
    </source>
</evidence>
<dbReference type="Proteomes" id="UP000248646">
    <property type="component" value="Unassembled WGS sequence"/>
</dbReference>
<reference evidence="1 2" key="1">
    <citation type="submission" date="2018-06" db="EMBL/GenBank/DDBJ databases">
        <title>Genomic Encyclopedia of Type Strains, Phase IV (KMG-IV): sequencing the most valuable type-strain genomes for metagenomic binning, comparative biology and taxonomic classification.</title>
        <authorList>
            <person name="Goeker M."/>
        </authorList>
    </citation>
    <scope>NUCLEOTIDE SEQUENCE [LARGE SCALE GENOMIC DNA]</scope>
    <source>
        <strain evidence="1 2">DSM 5</strain>
    </source>
</reference>
<evidence type="ECO:0000313" key="2">
    <source>
        <dbReference type="Proteomes" id="UP000248646"/>
    </source>
</evidence>